<dbReference type="Gene3D" id="2.60.40.3220">
    <property type="match status" value="1"/>
</dbReference>
<evidence type="ECO:0000313" key="2">
    <source>
        <dbReference type="EMBL" id="RGR28745.1"/>
    </source>
</evidence>
<dbReference type="AlphaFoldDB" id="A0A412E7F7"/>
<accession>A0A412E7F7</accession>
<comment type="caution">
    <text evidence="2">The sequence shown here is derived from an EMBL/GenBank/DDBJ whole genome shotgun (WGS) entry which is preliminary data.</text>
</comment>
<feature type="signal peptide" evidence="1">
    <location>
        <begin position="1"/>
        <end position="25"/>
    </location>
</feature>
<dbReference type="Proteomes" id="UP000284161">
    <property type="component" value="Unassembled WGS sequence"/>
</dbReference>
<reference evidence="2 3" key="1">
    <citation type="submission" date="2018-08" db="EMBL/GenBank/DDBJ databases">
        <title>A genome reference for cultivated species of the human gut microbiota.</title>
        <authorList>
            <person name="Zou Y."/>
            <person name="Xue W."/>
            <person name="Luo G."/>
        </authorList>
    </citation>
    <scope>NUCLEOTIDE SEQUENCE [LARGE SCALE GENOMIC DNA]</scope>
    <source>
        <strain evidence="2 3">AF25-6</strain>
    </source>
</reference>
<dbReference type="PROSITE" id="PS51257">
    <property type="entry name" value="PROKAR_LIPOPROTEIN"/>
    <property type="match status" value="1"/>
</dbReference>
<proteinExistence type="predicted"/>
<feature type="chain" id="PRO_5019258407" description="DUF4843 domain-containing protein" evidence="1">
    <location>
        <begin position="26"/>
        <end position="275"/>
    </location>
</feature>
<evidence type="ECO:0000313" key="3">
    <source>
        <dbReference type="Proteomes" id="UP000284161"/>
    </source>
</evidence>
<organism evidence="2 3">
    <name type="scientific">Bacteroides stercoris</name>
    <dbReference type="NCBI Taxonomy" id="46506"/>
    <lineage>
        <taxon>Bacteria</taxon>
        <taxon>Pseudomonadati</taxon>
        <taxon>Bacteroidota</taxon>
        <taxon>Bacteroidia</taxon>
        <taxon>Bacteroidales</taxon>
        <taxon>Bacteroidaceae</taxon>
        <taxon>Bacteroides</taxon>
    </lineage>
</organism>
<gene>
    <name evidence="2" type="ORF">DWY58_05625</name>
</gene>
<sequence>MFMKQLKFLMVAFTLLMGVSFTSCLNDDAGESMYDGIGYVRTVMGSYFVDLYGNTYHPTMASVTEMEAQGFKMSGTDLAQIAFKYVEDTPATKAEGGTFTPQDYRIKLVSAIAVDSYSTRYASSVEDMEAIPETAPIVTLEPTDNYGQTYKPWMYGAEMLVLPISWKIVYMENKEEMLKQHTMELVYINDESNESSTELVFYLRHNKGTDTKTDVFAVRNKAYDVKQIMSDFKGKHGSYPTTIRIKAKTDMDGAKLPEKYTDYTIENFKWNPSNQ</sequence>
<protein>
    <recommendedName>
        <fullName evidence="4">DUF4843 domain-containing protein</fullName>
    </recommendedName>
</protein>
<dbReference type="EMBL" id="QRUB01000003">
    <property type="protein sequence ID" value="RGR28745.1"/>
    <property type="molecule type" value="Genomic_DNA"/>
</dbReference>
<evidence type="ECO:0000256" key="1">
    <source>
        <dbReference type="SAM" id="SignalP"/>
    </source>
</evidence>
<evidence type="ECO:0008006" key="4">
    <source>
        <dbReference type="Google" id="ProtNLM"/>
    </source>
</evidence>
<keyword evidence="1" id="KW-0732">Signal</keyword>
<name>A0A412E7F7_BACSE</name>